<dbReference type="GO" id="GO:0030030">
    <property type="term" value="P:cell projection organization"/>
    <property type="evidence" value="ECO:0007669"/>
    <property type="project" value="UniProtKB-KW"/>
</dbReference>
<keyword evidence="5" id="KW-0472">Membrane</keyword>
<protein>
    <submittedName>
        <fullName evidence="9">Uncharacterized protein</fullName>
    </submittedName>
</protein>
<feature type="domain" description="Tectonic-1-3" evidence="7">
    <location>
        <begin position="359"/>
        <end position="532"/>
    </location>
</feature>
<keyword evidence="10" id="KW-1185">Reference proteome</keyword>
<evidence type="ECO:0000256" key="1">
    <source>
        <dbReference type="ARBA" id="ARBA00007633"/>
    </source>
</evidence>
<evidence type="ECO:0000256" key="2">
    <source>
        <dbReference type="ARBA" id="ARBA00022729"/>
    </source>
</evidence>
<dbReference type="InterPro" id="IPR057724">
    <property type="entry name" value="TCTN1-3_N"/>
</dbReference>
<keyword evidence="4" id="KW-0325">Glycoprotein</keyword>
<keyword evidence="5" id="KW-0812">Transmembrane</keyword>
<organism evidence="9 10">
    <name type="scientific">Thecamonas trahens ATCC 50062</name>
    <dbReference type="NCBI Taxonomy" id="461836"/>
    <lineage>
        <taxon>Eukaryota</taxon>
        <taxon>Apusozoa</taxon>
        <taxon>Apusomonadida</taxon>
        <taxon>Apusomonadidae</taxon>
        <taxon>Thecamonas</taxon>
    </lineage>
</organism>
<dbReference type="OrthoDB" id="2104337at2759"/>
<accession>A0A0L0D3Y6</accession>
<evidence type="ECO:0000256" key="4">
    <source>
        <dbReference type="ARBA" id="ARBA00023180"/>
    </source>
</evidence>
<feature type="chain" id="PRO_5005537180" evidence="6">
    <location>
        <begin position="32"/>
        <end position="588"/>
    </location>
</feature>
<sequence length="588" mass="57862">MATHRVGVCLHGALALAVVVALVALAQSADGAAVVAPGGTDFGACPCDVTGGMCDVGCCCDPSCTTPILEYFNASGIACASTPGLDPAASRLCVNRDKVRATNGLDASWFGDLLCVTTDNYPSDGFFFPPPPSPLNTGAASALLAASSAPLFQDPASPGVAAATRYPPGAPLLAAPTAAAGATTRVLGPVAAGPAAACDDSAAPAFLSASASSCVRTLDPAATSATTYSGCAAASAARWLDYGILPSPSSSAAPAAIIPITAGTVTCYDSTDRASRAIVACPSDAAIAYADAGGCRNLVVSVGLTVAYTGDMLVSAASLNFDVVVSAAGASANASFSYLADFAVAFVPSDGTVPVAKSGNPGYAAGLPVRGGFKAAAAATAITAVDLTLAAGDAFGACIAPSLGVPGSRADLAYATDALFGCRIELDRAELANCAALQNKLVSLLLPNATVNVVAAWGSSETDTPADWTDIALPDAVPTPAQGTGTCANMVVGVHYGFVTVAGGAANNPQHKIIGAQMEYIVGSVTDVAPGSPLALVFPRNPNLIPELPSDVWYPFELGSAAPGTSPLPASLLAAVAGVVAIAAAIYA</sequence>
<evidence type="ECO:0000256" key="3">
    <source>
        <dbReference type="ARBA" id="ARBA00022794"/>
    </source>
</evidence>
<dbReference type="GeneID" id="25562996"/>
<evidence type="ECO:0000256" key="6">
    <source>
        <dbReference type="SAM" id="SignalP"/>
    </source>
</evidence>
<dbReference type="InterPro" id="IPR040354">
    <property type="entry name" value="TCTN1-3"/>
</dbReference>
<evidence type="ECO:0000259" key="7">
    <source>
        <dbReference type="Pfam" id="PF07773"/>
    </source>
</evidence>
<dbReference type="Pfam" id="PF07773">
    <property type="entry name" value="TCTN_DUF1619"/>
    <property type="match status" value="1"/>
</dbReference>
<dbReference type="Proteomes" id="UP000054408">
    <property type="component" value="Unassembled WGS sequence"/>
</dbReference>
<dbReference type="eggNOG" id="ENOG502QUK6">
    <property type="taxonomic scope" value="Eukaryota"/>
</dbReference>
<gene>
    <name evidence="9" type="ORF">AMSG_03388</name>
</gene>
<name>A0A0L0D3Y6_THETB</name>
<dbReference type="PANTHER" id="PTHR14611:SF2">
    <property type="entry name" value="TECTONIC"/>
    <property type="match status" value="1"/>
</dbReference>
<evidence type="ECO:0000313" key="10">
    <source>
        <dbReference type="Proteomes" id="UP000054408"/>
    </source>
</evidence>
<keyword evidence="2 6" id="KW-0732">Signal</keyword>
<feature type="transmembrane region" description="Helical" evidence="5">
    <location>
        <begin position="568"/>
        <end position="587"/>
    </location>
</feature>
<reference evidence="9 10" key="1">
    <citation type="submission" date="2010-05" db="EMBL/GenBank/DDBJ databases">
        <title>The Genome Sequence of Thecamonas trahens ATCC 50062.</title>
        <authorList>
            <consortium name="The Broad Institute Genome Sequencing Platform"/>
            <person name="Russ C."/>
            <person name="Cuomo C."/>
            <person name="Shea T."/>
            <person name="Young S.K."/>
            <person name="Zeng Q."/>
            <person name="Koehrsen M."/>
            <person name="Haas B."/>
            <person name="Borodovsky M."/>
            <person name="Guigo R."/>
            <person name="Alvarado L."/>
            <person name="Berlin A."/>
            <person name="Bochicchio J."/>
            <person name="Borenstein D."/>
            <person name="Chapman S."/>
            <person name="Chen Z."/>
            <person name="Freedman E."/>
            <person name="Gellesch M."/>
            <person name="Goldberg J."/>
            <person name="Griggs A."/>
            <person name="Gujja S."/>
            <person name="Heilman E."/>
            <person name="Heiman D."/>
            <person name="Hepburn T."/>
            <person name="Howarth C."/>
            <person name="Jen D."/>
            <person name="Larson L."/>
            <person name="Mehta T."/>
            <person name="Park D."/>
            <person name="Pearson M."/>
            <person name="Roberts A."/>
            <person name="Saif S."/>
            <person name="Shenoy N."/>
            <person name="Sisk P."/>
            <person name="Stolte C."/>
            <person name="Sykes S."/>
            <person name="Thomson T."/>
            <person name="Walk T."/>
            <person name="White J."/>
            <person name="Yandava C."/>
            <person name="Burger G."/>
            <person name="Gray M.W."/>
            <person name="Holland P.W.H."/>
            <person name="King N."/>
            <person name="Lang F.B.F."/>
            <person name="Roger A.J."/>
            <person name="Ruiz-Trillo I."/>
            <person name="Lander E."/>
            <person name="Nusbaum C."/>
        </authorList>
    </citation>
    <scope>NUCLEOTIDE SEQUENCE [LARGE SCALE GENOMIC DNA]</scope>
    <source>
        <strain evidence="9 10">ATCC 50062</strain>
    </source>
</reference>
<dbReference type="OMA" id="LNGAQIC"/>
<feature type="domain" description="Tectonic-1-3 N-terminal" evidence="8">
    <location>
        <begin position="42"/>
        <end position="125"/>
    </location>
</feature>
<dbReference type="STRING" id="461836.A0A0L0D3Y6"/>
<evidence type="ECO:0000256" key="5">
    <source>
        <dbReference type="SAM" id="Phobius"/>
    </source>
</evidence>
<dbReference type="EMBL" id="GL349444">
    <property type="protein sequence ID" value="KNC46955.1"/>
    <property type="molecule type" value="Genomic_DNA"/>
</dbReference>
<feature type="signal peptide" evidence="6">
    <location>
        <begin position="1"/>
        <end position="31"/>
    </location>
</feature>
<dbReference type="Pfam" id="PF25752">
    <property type="entry name" value="DUF1619_N"/>
    <property type="match status" value="1"/>
</dbReference>
<proteinExistence type="inferred from homology"/>
<evidence type="ECO:0000313" key="9">
    <source>
        <dbReference type="EMBL" id="KNC46955.1"/>
    </source>
</evidence>
<evidence type="ECO:0000259" key="8">
    <source>
        <dbReference type="Pfam" id="PF25752"/>
    </source>
</evidence>
<comment type="similarity">
    <text evidence="1">Belongs to the tectonic family.</text>
</comment>
<keyword evidence="3" id="KW-0970">Cilium biogenesis/degradation</keyword>
<dbReference type="InterPro" id="IPR011677">
    <property type="entry name" value="TCTN1-3_dom"/>
</dbReference>
<dbReference type="RefSeq" id="XP_013760226.1">
    <property type="nucleotide sequence ID" value="XM_013904772.1"/>
</dbReference>
<keyword evidence="5" id="KW-1133">Transmembrane helix</keyword>
<dbReference type="PANTHER" id="PTHR14611">
    <property type="entry name" value="TECTONIC FAMILY MEMBER"/>
    <property type="match status" value="1"/>
</dbReference>
<dbReference type="AlphaFoldDB" id="A0A0L0D3Y6"/>